<dbReference type="EMBL" id="MKFT01000030">
    <property type="protein sequence ID" value="OHY90550.1"/>
    <property type="molecule type" value="Genomic_DNA"/>
</dbReference>
<dbReference type="Proteomes" id="UP000180133">
    <property type="component" value="Unassembled WGS sequence"/>
</dbReference>
<reference evidence="1 2" key="1">
    <citation type="submission" date="2016-09" db="EMBL/GenBank/DDBJ databases">
        <title>Isolation, identification and antibiotic sensitivity analysis of bacterial pathogen from juvenile Hippocampus erectus with tail-rotted disease.</title>
        <authorList>
            <person name="Yang Q."/>
        </authorList>
    </citation>
    <scope>NUCLEOTIDE SEQUENCE [LARGE SCALE GENOMIC DNA]</scope>
    <source>
        <strain evidence="1 2">HM-10</strain>
    </source>
</reference>
<protein>
    <recommendedName>
        <fullName evidence="3">Phage protein</fullName>
    </recommendedName>
</protein>
<organism evidence="1 2">
    <name type="scientific">Vibrio rotiferianus</name>
    <dbReference type="NCBI Taxonomy" id="190895"/>
    <lineage>
        <taxon>Bacteria</taxon>
        <taxon>Pseudomonadati</taxon>
        <taxon>Pseudomonadota</taxon>
        <taxon>Gammaproteobacteria</taxon>
        <taxon>Vibrionales</taxon>
        <taxon>Vibrionaceae</taxon>
        <taxon>Vibrio</taxon>
    </lineage>
</organism>
<proteinExistence type="predicted"/>
<dbReference type="RefSeq" id="WP_071236567.1">
    <property type="nucleotide sequence ID" value="NZ_KV861343.1"/>
</dbReference>
<gene>
    <name evidence="1" type="ORF">BI375_23035</name>
</gene>
<sequence>MNTKKVTHRVMAGGVPVTAGGEQVVVTLDQALTTADKIEQIPADAKRAVKDFFKENWAEIQDLLTDIDIPLDLLQRFENFADYVELVLRALGLV</sequence>
<evidence type="ECO:0000313" key="1">
    <source>
        <dbReference type="EMBL" id="OHY90550.1"/>
    </source>
</evidence>
<evidence type="ECO:0008006" key="3">
    <source>
        <dbReference type="Google" id="ProtNLM"/>
    </source>
</evidence>
<keyword evidence="2" id="KW-1185">Reference proteome</keyword>
<accession>A0ABX3D580</accession>
<comment type="caution">
    <text evidence="1">The sequence shown here is derived from an EMBL/GenBank/DDBJ whole genome shotgun (WGS) entry which is preliminary data.</text>
</comment>
<name>A0ABX3D580_9VIBR</name>
<evidence type="ECO:0000313" key="2">
    <source>
        <dbReference type="Proteomes" id="UP000180133"/>
    </source>
</evidence>